<dbReference type="Proteomes" id="UP000038083">
    <property type="component" value="Unassembled WGS sequence"/>
</dbReference>
<sequence length="150" mass="17850">MSNYQFSKEDGIAISTKEVYLKNLHQNAFIWVYTENEDFNDFSPKQKVAFEEFLNTENALEQIKEKTKFYYDYLLAQKRIKQQENDSFELDFEAIALPSQAENPKNIIFVLANTNWLLANSKFYMELEIRFENGRLMHICELSGEYIFPQ</sequence>
<organism evidence="1 2">
    <name type="scientific">Capnocytophaga cynodegmi</name>
    <dbReference type="NCBI Taxonomy" id="28189"/>
    <lineage>
        <taxon>Bacteria</taxon>
        <taxon>Pseudomonadati</taxon>
        <taxon>Bacteroidota</taxon>
        <taxon>Flavobacteriia</taxon>
        <taxon>Flavobacteriales</taxon>
        <taxon>Flavobacteriaceae</taxon>
        <taxon>Capnocytophaga</taxon>
    </lineage>
</organism>
<proteinExistence type="predicted"/>
<dbReference type="AlphaFoldDB" id="A0A0B7HFQ7"/>
<reference evidence="1 2" key="1">
    <citation type="submission" date="2015-01" db="EMBL/GenBank/DDBJ databases">
        <authorList>
            <person name="MANFREDI Pablo"/>
        </authorList>
    </citation>
    <scope>NUCLEOTIDE SEQUENCE [LARGE SCALE GENOMIC DNA]</scope>
    <source>
        <strain evidence="1 2">Ccy74</strain>
    </source>
</reference>
<dbReference type="OrthoDB" id="1149247at2"/>
<evidence type="ECO:0000313" key="1">
    <source>
        <dbReference type="EMBL" id="CEN38823.1"/>
    </source>
</evidence>
<dbReference type="RefSeq" id="WP_018278755.1">
    <property type="nucleotide sequence ID" value="NZ_CDOF01000022.1"/>
</dbReference>
<protein>
    <recommendedName>
        <fullName evidence="3">DUF2262 domain-containing protein</fullName>
    </recommendedName>
</protein>
<evidence type="ECO:0008006" key="3">
    <source>
        <dbReference type="Google" id="ProtNLM"/>
    </source>
</evidence>
<gene>
    <name evidence="1" type="ORF">CCYN74_30272</name>
</gene>
<dbReference type="EMBL" id="CDOG01000023">
    <property type="protein sequence ID" value="CEN38823.1"/>
    <property type="molecule type" value="Genomic_DNA"/>
</dbReference>
<evidence type="ECO:0000313" key="2">
    <source>
        <dbReference type="Proteomes" id="UP000038083"/>
    </source>
</evidence>
<accession>A0A0B7HFQ7</accession>
<name>A0A0B7HFQ7_9FLAO</name>